<organism evidence="1 2">
    <name type="scientific">Schistosoma mattheei</name>
    <dbReference type="NCBI Taxonomy" id="31246"/>
    <lineage>
        <taxon>Eukaryota</taxon>
        <taxon>Metazoa</taxon>
        <taxon>Spiralia</taxon>
        <taxon>Lophotrochozoa</taxon>
        <taxon>Platyhelminthes</taxon>
        <taxon>Trematoda</taxon>
        <taxon>Digenea</taxon>
        <taxon>Strigeidida</taxon>
        <taxon>Schistosomatoidea</taxon>
        <taxon>Schistosomatidae</taxon>
        <taxon>Schistosoma</taxon>
    </lineage>
</organism>
<sequence>MYRCDERDFNVCRFDGPVAKYPFSDHNAPQFEQIIALCEDVNEFLSQDPKNVVAINCKAGKDLLKEEETIMEYNWKGINEALTSTCQDILCRMKHHYEEWISIETLDKIKERKNKKTAISNSRTRAENIQAQTEYIEVKKQVKNSIKADKQKYVVEIATMAEKATTEV</sequence>
<dbReference type="GO" id="GO:0016314">
    <property type="term" value="F:phosphatidylinositol-3,4,5-trisphosphate 3-phosphatase activity"/>
    <property type="evidence" value="ECO:0007669"/>
    <property type="project" value="TreeGrafter"/>
</dbReference>
<gene>
    <name evidence="1" type="ORF">SMTD_LOCUS2486</name>
</gene>
<dbReference type="EMBL" id="UZAL01003501">
    <property type="protein sequence ID" value="VDO87467.1"/>
    <property type="molecule type" value="Genomic_DNA"/>
</dbReference>
<evidence type="ECO:0000313" key="1">
    <source>
        <dbReference type="EMBL" id="VDO87467.1"/>
    </source>
</evidence>
<dbReference type="Proteomes" id="UP000269396">
    <property type="component" value="Unassembled WGS sequence"/>
</dbReference>
<dbReference type="InterPro" id="IPR029021">
    <property type="entry name" value="Prot-tyrosine_phosphatase-like"/>
</dbReference>
<dbReference type="AlphaFoldDB" id="A0A3P7ZTH7"/>
<dbReference type="InterPro" id="IPR051281">
    <property type="entry name" value="Dual-spec_lipid-protein_phosph"/>
</dbReference>
<dbReference type="Gene3D" id="3.90.190.10">
    <property type="entry name" value="Protein tyrosine phosphatase superfamily"/>
    <property type="match status" value="1"/>
</dbReference>
<evidence type="ECO:0000313" key="2">
    <source>
        <dbReference type="Proteomes" id="UP000269396"/>
    </source>
</evidence>
<dbReference type="GO" id="GO:0005829">
    <property type="term" value="C:cytosol"/>
    <property type="evidence" value="ECO:0007669"/>
    <property type="project" value="TreeGrafter"/>
</dbReference>
<protein>
    <submittedName>
        <fullName evidence="1">Uncharacterized protein</fullName>
    </submittedName>
</protein>
<reference evidence="1 2" key="1">
    <citation type="submission" date="2018-11" db="EMBL/GenBank/DDBJ databases">
        <authorList>
            <consortium name="Pathogen Informatics"/>
        </authorList>
    </citation>
    <scope>NUCLEOTIDE SEQUENCE [LARGE SCALE GENOMIC DNA]</scope>
    <source>
        <strain>Denwood</strain>
        <strain evidence="2">Zambia</strain>
    </source>
</reference>
<dbReference type="PANTHER" id="PTHR12305">
    <property type="entry name" value="PHOSPHATASE WITH HOMOLOGY TO TENSIN"/>
    <property type="match status" value="1"/>
</dbReference>
<keyword evidence="2" id="KW-1185">Reference proteome</keyword>
<name>A0A3P7ZTH7_9TREM</name>
<accession>A0A3P7ZTH7</accession>
<proteinExistence type="predicted"/>
<dbReference type="SUPFAM" id="SSF52799">
    <property type="entry name" value="(Phosphotyrosine protein) phosphatases II"/>
    <property type="match status" value="1"/>
</dbReference>